<sequence>MTAFGTTLRRTSTTIAIGLTAALALTGCGAGGNDPADPDAPLVVGASPEPHGTILNFVEDELAEEAGLELEVEEFTDYVTPNQALDEGSLDANFFQHEPYLDEYNASHGTDLVAVSGVTVGPMAVYSNKLDDLGALPDGATIAVPNDPTNEARALRVIADAGLITLPEDGQTPDDITENPKNLQFEELEAAQVPRSLDDVDAAVINDNYALEADFTKEDQLSVEKVEGNPYANVLVTRQENKDDPRVQKLLELLQAPETQKFIEDEYNGLILPAE</sequence>
<evidence type="ECO:0000256" key="4">
    <source>
        <dbReference type="ARBA" id="ARBA00023139"/>
    </source>
</evidence>
<dbReference type="AlphaFoldDB" id="A0A542Z887"/>
<evidence type="ECO:0000313" key="9">
    <source>
        <dbReference type="Proteomes" id="UP000316196"/>
    </source>
</evidence>
<keyword evidence="4" id="KW-0564">Palmitate</keyword>
<accession>A0A542Z887</accession>
<dbReference type="EMBL" id="VFOR01000004">
    <property type="protein sequence ID" value="TQL56552.1"/>
    <property type="molecule type" value="Genomic_DNA"/>
</dbReference>
<dbReference type="InterPro" id="IPR004872">
    <property type="entry name" value="Lipoprotein_NlpA"/>
</dbReference>
<comment type="subcellular location">
    <subcellularLocation>
        <location evidence="1">Membrane</location>
        <topology evidence="1">Lipid-anchor</topology>
    </subcellularLocation>
</comment>
<evidence type="ECO:0000256" key="7">
    <source>
        <dbReference type="PIRSR" id="PIRSR002854-1"/>
    </source>
</evidence>
<evidence type="ECO:0000256" key="2">
    <source>
        <dbReference type="ARBA" id="ARBA00022729"/>
    </source>
</evidence>
<evidence type="ECO:0000256" key="3">
    <source>
        <dbReference type="ARBA" id="ARBA00023136"/>
    </source>
</evidence>
<organism evidence="8 9">
    <name type="scientific">Propioniferax innocua</name>
    <dbReference type="NCBI Taxonomy" id="1753"/>
    <lineage>
        <taxon>Bacteria</taxon>
        <taxon>Bacillati</taxon>
        <taxon>Actinomycetota</taxon>
        <taxon>Actinomycetes</taxon>
        <taxon>Propionibacteriales</taxon>
        <taxon>Propionibacteriaceae</taxon>
        <taxon>Propioniferax</taxon>
    </lineage>
</organism>
<comment type="caution">
    <text evidence="8">The sequence shown here is derived from an EMBL/GenBank/DDBJ whole genome shotgun (WGS) entry which is preliminary data.</text>
</comment>
<evidence type="ECO:0000313" key="8">
    <source>
        <dbReference type="EMBL" id="TQL56552.1"/>
    </source>
</evidence>
<dbReference type="RefSeq" id="WP_142094459.1">
    <property type="nucleotide sequence ID" value="NZ_BAAAMD010000002.1"/>
</dbReference>
<dbReference type="Proteomes" id="UP000316196">
    <property type="component" value="Unassembled WGS sequence"/>
</dbReference>
<evidence type="ECO:0000256" key="5">
    <source>
        <dbReference type="ARBA" id="ARBA00023288"/>
    </source>
</evidence>
<keyword evidence="2" id="KW-0732">Signal</keyword>
<keyword evidence="9" id="KW-1185">Reference proteome</keyword>
<evidence type="ECO:0000256" key="1">
    <source>
        <dbReference type="ARBA" id="ARBA00004635"/>
    </source>
</evidence>
<keyword evidence="5 6" id="KW-0449">Lipoprotein</keyword>
<feature type="lipid moiety-binding region" description="S-diacylglycerol cysteine" evidence="7">
    <location>
        <position position="28"/>
    </location>
</feature>
<reference evidence="8 9" key="1">
    <citation type="submission" date="2019-06" db="EMBL/GenBank/DDBJ databases">
        <title>Sequencing the genomes of 1000 actinobacteria strains.</title>
        <authorList>
            <person name="Klenk H.-P."/>
        </authorList>
    </citation>
    <scope>NUCLEOTIDE SEQUENCE [LARGE SCALE GENOMIC DNA]</scope>
    <source>
        <strain evidence="8 9">DSM 8251</strain>
    </source>
</reference>
<dbReference type="SUPFAM" id="SSF53850">
    <property type="entry name" value="Periplasmic binding protein-like II"/>
    <property type="match status" value="1"/>
</dbReference>
<dbReference type="PIRSF" id="PIRSF002854">
    <property type="entry name" value="MetQ"/>
    <property type="match status" value="1"/>
</dbReference>
<evidence type="ECO:0000256" key="6">
    <source>
        <dbReference type="PIRNR" id="PIRNR002854"/>
    </source>
</evidence>
<dbReference type="OrthoDB" id="9812878at2"/>
<gene>
    <name evidence="8" type="ORF">FB460_2442</name>
</gene>
<name>A0A542Z887_9ACTN</name>
<dbReference type="PANTHER" id="PTHR30429:SF0">
    <property type="entry name" value="METHIONINE-BINDING LIPOPROTEIN METQ"/>
    <property type="match status" value="1"/>
</dbReference>
<dbReference type="Gene3D" id="3.40.190.10">
    <property type="entry name" value="Periplasmic binding protein-like II"/>
    <property type="match status" value="2"/>
</dbReference>
<dbReference type="CDD" id="cd13597">
    <property type="entry name" value="PBP2_lipoprotein_Tp32"/>
    <property type="match status" value="1"/>
</dbReference>
<comment type="similarity">
    <text evidence="6">Belongs to the nlpA lipoprotein family.</text>
</comment>
<protein>
    <recommendedName>
        <fullName evidence="6">Lipoprotein</fullName>
    </recommendedName>
</protein>
<proteinExistence type="inferred from homology"/>
<keyword evidence="3" id="KW-0472">Membrane</keyword>
<dbReference type="GO" id="GO:0016020">
    <property type="term" value="C:membrane"/>
    <property type="evidence" value="ECO:0007669"/>
    <property type="project" value="UniProtKB-SubCell"/>
</dbReference>
<dbReference type="PANTHER" id="PTHR30429">
    <property type="entry name" value="D-METHIONINE-BINDING LIPOPROTEIN METQ"/>
    <property type="match status" value="1"/>
</dbReference>
<dbReference type="Pfam" id="PF03180">
    <property type="entry name" value="Lipoprotein_9"/>
    <property type="match status" value="1"/>
</dbReference>